<dbReference type="PANTHER" id="PTHR30290">
    <property type="entry name" value="PERIPLASMIC BINDING COMPONENT OF ABC TRANSPORTER"/>
    <property type="match status" value="1"/>
</dbReference>
<keyword evidence="3 5" id="KW-0732">Signal</keyword>
<feature type="compositionally biased region" description="Acidic residues" evidence="4">
    <location>
        <begin position="28"/>
        <end position="47"/>
    </location>
</feature>
<dbReference type="Proteomes" id="UP000184206">
    <property type="component" value="Unassembled WGS sequence"/>
</dbReference>
<gene>
    <name evidence="7" type="ORF">SAMN02745189_01308</name>
</gene>
<dbReference type="STRING" id="1123231.SAMN02745189_01308"/>
<evidence type="ECO:0000259" key="6">
    <source>
        <dbReference type="Pfam" id="PF00496"/>
    </source>
</evidence>
<evidence type="ECO:0000256" key="4">
    <source>
        <dbReference type="SAM" id="MobiDB-lite"/>
    </source>
</evidence>
<evidence type="ECO:0000313" key="7">
    <source>
        <dbReference type="EMBL" id="SHL98107.1"/>
    </source>
</evidence>
<feature type="signal peptide" evidence="5">
    <location>
        <begin position="1"/>
        <end position="24"/>
    </location>
</feature>
<keyword evidence="2" id="KW-0813">Transport</keyword>
<proteinExistence type="inferred from homology"/>
<evidence type="ECO:0000256" key="3">
    <source>
        <dbReference type="ARBA" id="ARBA00022729"/>
    </source>
</evidence>
<dbReference type="EMBL" id="FRCF01000004">
    <property type="protein sequence ID" value="SHL98107.1"/>
    <property type="molecule type" value="Genomic_DNA"/>
</dbReference>
<dbReference type="Gene3D" id="3.90.76.10">
    <property type="entry name" value="Dipeptide-binding Protein, Domain 1"/>
    <property type="match status" value="1"/>
</dbReference>
<dbReference type="GO" id="GO:0015833">
    <property type="term" value="P:peptide transport"/>
    <property type="evidence" value="ECO:0007669"/>
    <property type="project" value="TreeGrafter"/>
</dbReference>
<feature type="region of interest" description="Disordered" evidence="4">
    <location>
        <begin position="28"/>
        <end position="54"/>
    </location>
</feature>
<keyword evidence="8" id="KW-1185">Reference proteome</keyword>
<evidence type="ECO:0000256" key="1">
    <source>
        <dbReference type="ARBA" id="ARBA00005695"/>
    </source>
</evidence>
<accession>A0A1M7F370</accession>
<dbReference type="InterPro" id="IPR030678">
    <property type="entry name" value="Peptide/Ni-bd"/>
</dbReference>
<organism evidence="7 8">
    <name type="scientific">Lacicoccus alkaliphilus DSM 16010</name>
    <dbReference type="NCBI Taxonomy" id="1123231"/>
    <lineage>
        <taxon>Bacteria</taxon>
        <taxon>Bacillati</taxon>
        <taxon>Bacillota</taxon>
        <taxon>Bacilli</taxon>
        <taxon>Bacillales</taxon>
        <taxon>Salinicoccaceae</taxon>
        <taxon>Lacicoccus</taxon>
    </lineage>
</organism>
<comment type="similarity">
    <text evidence="1">Belongs to the bacterial solute-binding protein 5 family.</text>
</comment>
<feature type="domain" description="Solute-binding protein family 5" evidence="6">
    <location>
        <begin position="96"/>
        <end position="487"/>
    </location>
</feature>
<dbReference type="OrthoDB" id="9771733at2"/>
<protein>
    <submittedName>
        <fullName evidence="7">Peptide/nickel transport system substrate-binding protein</fullName>
    </submittedName>
</protein>
<dbReference type="Pfam" id="PF00496">
    <property type="entry name" value="SBP_bac_5"/>
    <property type="match status" value="1"/>
</dbReference>
<dbReference type="Gene3D" id="3.40.190.10">
    <property type="entry name" value="Periplasmic binding protein-like II"/>
    <property type="match status" value="2"/>
</dbReference>
<sequence>MKNFRLLLMMAMITALSVVLVACADDSDVDPEADTEEGTEEDTEGAADEGSGGGDLIISEASDIVSLDPHGNNDVPSSNVRNNIYESLTYLDEDMEVQPRLATEWEEVDDTTWEFTLKEGVTFHDGTEFNAEVVEANLERILDPAVASPRMFLYEMVTGVDVVDDYTVQINLEYPFAPILAHLAHDAGGMISKEVIDADYEAALSEAGEDMSVEEYYELREEGGEEHEEIADAITEEAGNHIADNPVGTGPFELESRAAGENVVLANNADYHDEENAAQLDTVTFKVVPETGARLAEIETGSSHIAGAAEPSNIDRLESHDSTEVDLTPSLGLSYVGFNVEQEPLDDPLVRQAISYAIDREAIIEGIYEGVGTPAEGPLAPGVFGHDDSVEGITYDLDRAQELMEEAGHEDGFELEILTNDQPQRVDTTVYMQEALEELNIDVSVQQLEWGAYLETTANGDHDMFVLGWSTVTGDADYGLYALLHSSMHGDPGNRSFLADETVDELLEAGRTETDPDEREEIYSELQEELVEIAPMIYIHHQDFVTGVNTNVDNFVIDALGIYQLRETTVSE</sequence>
<dbReference type="Gene3D" id="3.10.105.10">
    <property type="entry name" value="Dipeptide-binding Protein, Domain 3"/>
    <property type="match status" value="1"/>
</dbReference>
<dbReference type="CDD" id="cd08499">
    <property type="entry name" value="PBP2_Ylib_like"/>
    <property type="match status" value="1"/>
</dbReference>
<name>A0A1M7F370_9BACL</name>
<reference evidence="7 8" key="1">
    <citation type="submission" date="2016-11" db="EMBL/GenBank/DDBJ databases">
        <authorList>
            <person name="Jaros S."/>
            <person name="Januszkiewicz K."/>
            <person name="Wedrychowicz H."/>
        </authorList>
    </citation>
    <scope>NUCLEOTIDE SEQUENCE [LARGE SCALE GENOMIC DNA]</scope>
    <source>
        <strain evidence="7 8">DSM 16010</strain>
    </source>
</reference>
<evidence type="ECO:0000313" key="8">
    <source>
        <dbReference type="Proteomes" id="UP000184206"/>
    </source>
</evidence>
<evidence type="ECO:0000256" key="2">
    <source>
        <dbReference type="ARBA" id="ARBA00022448"/>
    </source>
</evidence>
<dbReference type="GO" id="GO:0043190">
    <property type="term" value="C:ATP-binding cassette (ABC) transporter complex"/>
    <property type="evidence" value="ECO:0007669"/>
    <property type="project" value="InterPro"/>
</dbReference>
<dbReference type="GO" id="GO:1904680">
    <property type="term" value="F:peptide transmembrane transporter activity"/>
    <property type="evidence" value="ECO:0007669"/>
    <property type="project" value="TreeGrafter"/>
</dbReference>
<dbReference type="RefSeq" id="WP_072709594.1">
    <property type="nucleotide sequence ID" value="NZ_FRCF01000004.1"/>
</dbReference>
<dbReference type="PROSITE" id="PS51257">
    <property type="entry name" value="PROKAR_LIPOPROTEIN"/>
    <property type="match status" value="1"/>
</dbReference>
<evidence type="ECO:0000256" key="5">
    <source>
        <dbReference type="SAM" id="SignalP"/>
    </source>
</evidence>
<dbReference type="GO" id="GO:0042597">
    <property type="term" value="C:periplasmic space"/>
    <property type="evidence" value="ECO:0007669"/>
    <property type="project" value="UniProtKB-ARBA"/>
</dbReference>
<dbReference type="PANTHER" id="PTHR30290:SF9">
    <property type="entry name" value="OLIGOPEPTIDE-BINDING PROTEIN APPA"/>
    <property type="match status" value="1"/>
</dbReference>
<dbReference type="PIRSF" id="PIRSF002741">
    <property type="entry name" value="MppA"/>
    <property type="match status" value="1"/>
</dbReference>
<dbReference type="InterPro" id="IPR039424">
    <property type="entry name" value="SBP_5"/>
</dbReference>
<dbReference type="InterPro" id="IPR000914">
    <property type="entry name" value="SBP_5_dom"/>
</dbReference>
<feature type="chain" id="PRO_5012952114" evidence="5">
    <location>
        <begin position="25"/>
        <end position="572"/>
    </location>
</feature>
<dbReference type="SUPFAM" id="SSF53850">
    <property type="entry name" value="Periplasmic binding protein-like II"/>
    <property type="match status" value="1"/>
</dbReference>
<dbReference type="AlphaFoldDB" id="A0A1M7F370"/>